<dbReference type="AlphaFoldDB" id="A0A2T8KUD7"/>
<protein>
    <submittedName>
        <fullName evidence="2">Uncharacterized protein</fullName>
    </submittedName>
</protein>
<dbReference type="Gramene" id="PVH65793">
    <property type="protein sequence ID" value="PVH65793"/>
    <property type="gene ID" value="PAHAL_1G078100"/>
</dbReference>
<evidence type="ECO:0000313" key="2">
    <source>
        <dbReference type="EMBL" id="PVH65793.1"/>
    </source>
</evidence>
<sequence>MTTSETLGPSHAAGLLSERQGRFMHAGIAALINARVFLKKRLKKLNSKKGCRFGKIRKMETSRPSNRREVEKYFPGPSRGPLCEKKLFLFAKRPLTRHPGGASRPPNGREVPRRGIPPSQRADVPPPPPHTI</sequence>
<organism evidence="2">
    <name type="scientific">Panicum hallii</name>
    <dbReference type="NCBI Taxonomy" id="206008"/>
    <lineage>
        <taxon>Eukaryota</taxon>
        <taxon>Viridiplantae</taxon>
        <taxon>Streptophyta</taxon>
        <taxon>Embryophyta</taxon>
        <taxon>Tracheophyta</taxon>
        <taxon>Spermatophyta</taxon>
        <taxon>Magnoliopsida</taxon>
        <taxon>Liliopsida</taxon>
        <taxon>Poales</taxon>
        <taxon>Poaceae</taxon>
        <taxon>PACMAD clade</taxon>
        <taxon>Panicoideae</taxon>
        <taxon>Panicodae</taxon>
        <taxon>Paniceae</taxon>
        <taxon>Panicinae</taxon>
        <taxon>Panicum</taxon>
        <taxon>Panicum sect. Panicum</taxon>
    </lineage>
</organism>
<name>A0A2T8KUD7_9POAL</name>
<reference evidence="2" key="1">
    <citation type="submission" date="2018-04" db="EMBL/GenBank/DDBJ databases">
        <title>WGS assembly of Panicum hallii.</title>
        <authorList>
            <person name="Lovell J."/>
            <person name="Jenkins J."/>
            <person name="Lowry D."/>
            <person name="Mamidi S."/>
            <person name="Sreedasyam A."/>
            <person name="Weng X."/>
            <person name="Barry K."/>
            <person name="Bonette J."/>
            <person name="Campitelli B."/>
            <person name="Daum C."/>
            <person name="Gordon S."/>
            <person name="Gould B."/>
            <person name="Lipzen A."/>
            <person name="Macqueen A."/>
            <person name="Palacio-Mejia J."/>
            <person name="Plott C."/>
            <person name="Shakirov E."/>
            <person name="Shu S."/>
            <person name="Yoshinaga Y."/>
            <person name="Zane M."/>
            <person name="Rokhsar D."/>
            <person name="Grimwood J."/>
            <person name="Schmutz J."/>
            <person name="Juenger T."/>
        </authorList>
    </citation>
    <scope>NUCLEOTIDE SEQUENCE [LARGE SCALE GENOMIC DNA]</scope>
    <source>
        <strain evidence="2">FIL2</strain>
    </source>
</reference>
<accession>A0A2T8KUD7</accession>
<feature type="region of interest" description="Disordered" evidence="1">
    <location>
        <begin position="93"/>
        <end position="132"/>
    </location>
</feature>
<gene>
    <name evidence="2" type="ORF">PAHAL_1G078100</name>
</gene>
<dbReference type="EMBL" id="CM008046">
    <property type="protein sequence ID" value="PVH65793.1"/>
    <property type="molecule type" value="Genomic_DNA"/>
</dbReference>
<proteinExistence type="predicted"/>
<dbReference type="Proteomes" id="UP000243499">
    <property type="component" value="Chromosome 1"/>
</dbReference>
<evidence type="ECO:0000256" key="1">
    <source>
        <dbReference type="SAM" id="MobiDB-lite"/>
    </source>
</evidence>